<evidence type="ECO:0000313" key="1">
    <source>
        <dbReference type="EMBL" id="KAJ1370769.1"/>
    </source>
</evidence>
<dbReference type="Proteomes" id="UP001196413">
    <property type="component" value="Unassembled WGS sequence"/>
</dbReference>
<name>A0AAD5R918_PARTN</name>
<sequence length="115" mass="13133">MKDRSRLGLNNPEIKTYVEQYHELPVEHREEALWATIAKIAGKMDRKSELLHSVALDVTKTAAPTPLRDFANLSLYRLLDCLVIIAPSLMCAVEPLLRRSLSQRSYKLNAMLSRK</sequence>
<proteinExistence type="predicted"/>
<reference evidence="1" key="1">
    <citation type="submission" date="2021-06" db="EMBL/GenBank/DDBJ databases">
        <title>Parelaphostrongylus tenuis whole genome reference sequence.</title>
        <authorList>
            <person name="Garwood T.J."/>
            <person name="Larsen P.A."/>
            <person name="Fountain-Jones N.M."/>
            <person name="Garbe J.R."/>
            <person name="Macchietto M.G."/>
            <person name="Kania S.A."/>
            <person name="Gerhold R.W."/>
            <person name="Richards J.E."/>
            <person name="Wolf T.M."/>
        </authorList>
    </citation>
    <scope>NUCLEOTIDE SEQUENCE</scope>
    <source>
        <strain evidence="1">MNPRO001-30</strain>
        <tissue evidence="1">Meninges</tissue>
    </source>
</reference>
<dbReference type="AlphaFoldDB" id="A0AAD5R918"/>
<accession>A0AAD5R918</accession>
<organism evidence="1 2">
    <name type="scientific">Parelaphostrongylus tenuis</name>
    <name type="common">Meningeal worm</name>
    <dbReference type="NCBI Taxonomy" id="148309"/>
    <lineage>
        <taxon>Eukaryota</taxon>
        <taxon>Metazoa</taxon>
        <taxon>Ecdysozoa</taxon>
        <taxon>Nematoda</taxon>
        <taxon>Chromadorea</taxon>
        <taxon>Rhabditida</taxon>
        <taxon>Rhabditina</taxon>
        <taxon>Rhabditomorpha</taxon>
        <taxon>Strongyloidea</taxon>
        <taxon>Metastrongylidae</taxon>
        <taxon>Parelaphostrongylus</taxon>
    </lineage>
</organism>
<evidence type="ECO:0000313" key="2">
    <source>
        <dbReference type="Proteomes" id="UP001196413"/>
    </source>
</evidence>
<dbReference type="EMBL" id="JAHQIW010006855">
    <property type="protein sequence ID" value="KAJ1370769.1"/>
    <property type="molecule type" value="Genomic_DNA"/>
</dbReference>
<comment type="caution">
    <text evidence="1">The sequence shown here is derived from an EMBL/GenBank/DDBJ whole genome shotgun (WGS) entry which is preliminary data.</text>
</comment>
<protein>
    <submittedName>
        <fullName evidence="1">Uncharacterized protein</fullName>
    </submittedName>
</protein>
<gene>
    <name evidence="1" type="ORF">KIN20_032576</name>
</gene>
<keyword evidence="2" id="KW-1185">Reference proteome</keyword>